<keyword evidence="2" id="KW-1185">Reference proteome</keyword>
<dbReference type="InterPro" id="IPR036047">
    <property type="entry name" value="F-box-like_dom_sf"/>
</dbReference>
<sequence length="111" mass="12809">MNIMNKFSGISGTDYLLPGLPNEVWIKAFAYSSYGNIQQVKLVDRHWSRLSNSSELQRKTKLIVTVRNVENICEIVERRTKPLDSLQFENVKIHSVEKLEHILKVFGYLGS</sequence>
<evidence type="ECO:0008006" key="3">
    <source>
        <dbReference type="Google" id="ProtNLM"/>
    </source>
</evidence>
<protein>
    <recommendedName>
        <fullName evidence="3">F-box domain-containing protein</fullName>
    </recommendedName>
</protein>
<dbReference type="STRING" id="7398.A0A1B0AC78"/>
<dbReference type="SUPFAM" id="SSF81383">
    <property type="entry name" value="F-box domain"/>
    <property type="match status" value="1"/>
</dbReference>
<name>A0A1B0AC78_GLOPL</name>
<reference evidence="2" key="1">
    <citation type="submission" date="2014-03" db="EMBL/GenBank/DDBJ databases">
        <authorList>
            <person name="Aksoy S."/>
            <person name="Warren W."/>
            <person name="Wilson R.K."/>
        </authorList>
    </citation>
    <scope>NUCLEOTIDE SEQUENCE [LARGE SCALE GENOMIC DNA]</scope>
    <source>
        <strain evidence="2">IAEA</strain>
    </source>
</reference>
<accession>A0A1B0AC78</accession>
<dbReference type="Proteomes" id="UP000092445">
    <property type="component" value="Unassembled WGS sequence"/>
</dbReference>
<reference evidence="1" key="2">
    <citation type="submission" date="2020-05" db="UniProtKB">
        <authorList>
            <consortium name="EnsemblMetazoa"/>
        </authorList>
    </citation>
    <scope>IDENTIFICATION</scope>
    <source>
        <strain evidence="1">IAEA</strain>
    </source>
</reference>
<dbReference type="AlphaFoldDB" id="A0A1B0AC78"/>
<dbReference type="EnsemblMetazoa" id="GPAI040871-RA">
    <property type="protein sequence ID" value="GPAI040871-PA"/>
    <property type="gene ID" value="GPAI040871"/>
</dbReference>
<dbReference type="VEuPathDB" id="VectorBase:GPAI040871"/>
<evidence type="ECO:0000313" key="2">
    <source>
        <dbReference type="Proteomes" id="UP000092445"/>
    </source>
</evidence>
<organism evidence="1 2">
    <name type="scientific">Glossina pallidipes</name>
    <name type="common">Tsetse fly</name>
    <dbReference type="NCBI Taxonomy" id="7398"/>
    <lineage>
        <taxon>Eukaryota</taxon>
        <taxon>Metazoa</taxon>
        <taxon>Ecdysozoa</taxon>
        <taxon>Arthropoda</taxon>
        <taxon>Hexapoda</taxon>
        <taxon>Insecta</taxon>
        <taxon>Pterygota</taxon>
        <taxon>Neoptera</taxon>
        <taxon>Endopterygota</taxon>
        <taxon>Diptera</taxon>
        <taxon>Brachycera</taxon>
        <taxon>Muscomorpha</taxon>
        <taxon>Hippoboscoidea</taxon>
        <taxon>Glossinidae</taxon>
        <taxon>Glossina</taxon>
    </lineage>
</organism>
<evidence type="ECO:0000313" key="1">
    <source>
        <dbReference type="EnsemblMetazoa" id="GPAI040871-PA"/>
    </source>
</evidence>
<proteinExistence type="predicted"/>